<dbReference type="PANTHER" id="PTHR43285">
    <property type="entry name" value="ANTHRANILATE PHOSPHORIBOSYLTRANSFERASE"/>
    <property type="match status" value="1"/>
</dbReference>
<dbReference type="Pfam" id="PF00591">
    <property type="entry name" value="Glycos_transf_3"/>
    <property type="match status" value="1"/>
</dbReference>
<evidence type="ECO:0000256" key="1">
    <source>
        <dbReference type="ARBA" id="ARBA00022676"/>
    </source>
</evidence>
<evidence type="ECO:0000256" key="3">
    <source>
        <dbReference type="ARBA" id="ARBA00022822"/>
    </source>
</evidence>
<comment type="caution">
    <text evidence="6">The sequence shown here is derived from an EMBL/GenBank/DDBJ whole genome shotgun (WGS) entry which is preliminary data.</text>
</comment>
<gene>
    <name evidence="6" type="ORF">Sya03_12130</name>
</gene>
<dbReference type="Gene3D" id="3.40.1030.10">
    <property type="entry name" value="Nucleoside phosphorylase/phosphoribosyltransferase catalytic domain"/>
    <property type="match status" value="1"/>
</dbReference>
<sequence length="345" mass="35679">MHEVIAALIDARTEVGRAAWRSLWDELDAGALDKGDAVALLTSLATRLPGPETLRNLLLSLDERRPAAPHRWPGAVNIVGTGGGPKSFNVSTAAAFVAAAMGVPVVKTGSRAYTSSYGSIDLLDRLGIGLTRSHSQTGDVLARHGIAFAGPYVYPAALTRLARQILPLSMRAFGRFLNATGPLLASVPVTAQVTGVSAQAPLGVLRRLAASLPDRPLWLVANDVGADELLGFADNVIYPNDGSPDVELWPGRFTTSGGDVADLAPITDPAGLVEHFLGVLSGVGNPVATDAVCLNAAALAVAGGHATDWAAAVAAAHDAVRDGAPRRLAESMRSVRPVPLAVQRG</sequence>
<dbReference type="InterPro" id="IPR000312">
    <property type="entry name" value="Glycosyl_Trfase_fam3"/>
</dbReference>
<evidence type="ECO:0000256" key="4">
    <source>
        <dbReference type="ARBA" id="ARBA00023141"/>
    </source>
</evidence>
<protein>
    <recommendedName>
        <fullName evidence="5">Glycosyl transferase family 3 domain-containing protein</fullName>
    </recommendedName>
</protein>
<proteinExistence type="predicted"/>
<dbReference type="PANTHER" id="PTHR43285:SF2">
    <property type="entry name" value="ANTHRANILATE PHOSPHORIBOSYLTRANSFERASE"/>
    <property type="match status" value="1"/>
</dbReference>
<keyword evidence="1" id="KW-0328">Glycosyltransferase</keyword>
<feature type="domain" description="Glycosyl transferase family 3" evidence="5">
    <location>
        <begin position="75"/>
        <end position="324"/>
    </location>
</feature>
<dbReference type="GO" id="GO:0005829">
    <property type="term" value="C:cytosol"/>
    <property type="evidence" value="ECO:0007669"/>
    <property type="project" value="TreeGrafter"/>
</dbReference>
<reference evidence="6" key="1">
    <citation type="submission" date="2021-01" db="EMBL/GenBank/DDBJ databases">
        <title>Whole genome shotgun sequence of Spirilliplanes yamanashiensis NBRC 15828.</title>
        <authorList>
            <person name="Komaki H."/>
            <person name="Tamura T."/>
        </authorList>
    </citation>
    <scope>NUCLEOTIDE SEQUENCE</scope>
    <source>
        <strain evidence="6">NBRC 15828</strain>
    </source>
</reference>
<dbReference type="RefSeq" id="WP_203937176.1">
    <property type="nucleotide sequence ID" value="NZ_BAAAGJ010000005.1"/>
</dbReference>
<evidence type="ECO:0000313" key="7">
    <source>
        <dbReference type="Proteomes" id="UP000652013"/>
    </source>
</evidence>
<keyword evidence="4" id="KW-0057">Aromatic amino acid biosynthesis</keyword>
<keyword evidence="2" id="KW-0808">Transferase</keyword>
<keyword evidence="3" id="KW-0028">Amino-acid biosynthesis</keyword>
<evidence type="ECO:0000256" key="2">
    <source>
        <dbReference type="ARBA" id="ARBA00022679"/>
    </source>
</evidence>
<dbReference type="GO" id="GO:0004048">
    <property type="term" value="F:anthranilate phosphoribosyltransferase activity"/>
    <property type="evidence" value="ECO:0007669"/>
    <property type="project" value="InterPro"/>
</dbReference>
<keyword evidence="3" id="KW-0822">Tryptophan biosynthesis</keyword>
<dbReference type="InterPro" id="IPR005940">
    <property type="entry name" value="Anthranilate_Pribosyl_Tfrase"/>
</dbReference>
<evidence type="ECO:0000259" key="5">
    <source>
        <dbReference type="Pfam" id="PF00591"/>
    </source>
</evidence>
<dbReference type="EMBL" id="BOOY01000006">
    <property type="protein sequence ID" value="GIJ01861.1"/>
    <property type="molecule type" value="Genomic_DNA"/>
</dbReference>
<dbReference type="SUPFAM" id="SSF52418">
    <property type="entry name" value="Nucleoside phosphorylase/phosphoribosyltransferase catalytic domain"/>
    <property type="match status" value="1"/>
</dbReference>
<dbReference type="Proteomes" id="UP000652013">
    <property type="component" value="Unassembled WGS sequence"/>
</dbReference>
<organism evidence="6 7">
    <name type="scientific">Spirilliplanes yamanashiensis</name>
    <dbReference type="NCBI Taxonomy" id="42233"/>
    <lineage>
        <taxon>Bacteria</taxon>
        <taxon>Bacillati</taxon>
        <taxon>Actinomycetota</taxon>
        <taxon>Actinomycetes</taxon>
        <taxon>Micromonosporales</taxon>
        <taxon>Micromonosporaceae</taxon>
        <taxon>Spirilliplanes</taxon>
    </lineage>
</organism>
<dbReference type="GO" id="GO:0000162">
    <property type="term" value="P:L-tryptophan biosynthetic process"/>
    <property type="evidence" value="ECO:0007669"/>
    <property type="project" value="UniProtKB-KW"/>
</dbReference>
<keyword evidence="7" id="KW-1185">Reference proteome</keyword>
<evidence type="ECO:0000313" key="6">
    <source>
        <dbReference type="EMBL" id="GIJ01861.1"/>
    </source>
</evidence>
<dbReference type="InterPro" id="IPR035902">
    <property type="entry name" value="Nuc_phospho_transferase"/>
</dbReference>
<dbReference type="AlphaFoldDB" id="A0A8J3Y4Y5"/>
<name>A0A8J3Y4Y5_9ACTN</name>
<accession>A0A8J3Y4Y5</accession>